<keyword evidence="5" id="KW-1185">Reference proteome</keyword>
<dbReference type="Proteomes" id="UP000578819">
    <property type="component" value="Unassembled WGS sequence"/>
</dbReference>
<dbReference type="InterPro" id="IPR014729">
    <property type="entry name" value="Rossmann-like_a/b/a_fold"/>
</dbReference>
<sequence length="319" mass="33079">MSTGQVPSATPTPTPAHPTRPILVGYDGSDYSRAAVAWALDEGARSGNPVLLAYAFEWMTTGGWIGPGIGVGTWPDDVARREIEAVLREAVAEAATTHPGMDVRGEVFDGPPALILQERSANAALVVLGSRGHGGFTGLLAGSTTVSVAAHAHCPVVVVRNTEPGNPSPVGPVVVGLDGSEQSLLALDFAAERARSWGVPLRVARAWAPPASKWHPPEADLAQITVTEQRAVEKLLAGRLDRLQGVSTTVDVITEPPTAALVEASRGARLVVVGSRGRGGFRGLVLGSVSQQLMQHSHCPVAVVRELPPAGDGAGKSRS</sequence>
<dbReference type="Gene3D" id="3.40.50.620">
    <property type="entry name" value="HUPs"/>
    <property type="match status" value="2"/>
</dbReference>
<evidence type="ECO:0000259" key="3">
    <source>
        <dbReference type="Pfam" id="PF00582"/>
    </source>
</evidence>
<dbReference type="PANTHER" id="PTHR46553:SF3">
    <property type="entry name" value="ADENINE NUCLEOTIDE ALPHA HYDROLASES-LIKE SUPERFAMILY PROTEIN"/>
    <property type="match status" value="1"/>
</dbReference>
<dbReference type="SUPFAM" id="SSF52402">
    <property type="entry name" value="Adenine nucleotide alpha hydrolases-like"/>
    <property type="match status" value="2"/>
</dbReference>
<dbReference type="PANTHER" id="PTHR46553">
    <property type="entry name" value="ADENINE NUCLEOTIDE ALPHA HYDROLASES-LIKE SUPERFAMILY PROTEIN"/>
    <property type="match status" value="1"/>
</dbReference>
<dbReference type="PRINTS" id="PR01438">
    <property type="entry name" value="UNVRSLSTRESS"/>
</dbReference>
<evidence type="ECO:0000313" key="5">
    <source>
        <dbReference type="Proteomes" id="UP000578819"/>
    </source>
</evidence>
<dbReference type="RefSeq" id="WP_184532564.1">
    <property type="nucleotide sequence ID" value="NZ_JACHJW010000001.1"/>
</dbReference>
<dbReference type="InterPro" id="IPR006015">
    <property type="entry name" value="Universal_stress_UspA"/>
</dbReference>
<evidence type="ECO:0000256" key="2">
    <source>
        <dbReference type="SAM" id="MobiDB-lite"/>
    </source>
</evidence>
<gene>
    <name evidence="4" type="ORF">FHR38_000611</name>
</gene>
<dbReference type="InterPro" id="IPR006016">
    <property type="entry name" value="UspA"/>
</dbReference>
<dbReference type="AlphaFoldDB" id="A0A7W7SL98"/>
<organism evidence="4 5">
    <name type="scientific">Micromonospora polyrhachis</name>
    <dbReference type="NCBI Taxonomy" id="1282883"/>
    <lineage>
        <taxon>Bacteria</taxon>
        <taxon>Bacillati</taxon>
        <taxon>Actinomycetota</taxon>
        <taxon>Actinomycetes</taxon>
        <taxon>Micromonosporales</taxon>
        <taxon>Micromonosporaceae</taxon>
        <taxon>Micromonospora</taxon>
    </lineage>
</organism>
<accession>A0A7W7SL98</accession>
<dbReference type="EMBL" id="JACHJW010000001">
    <property type="protein sequence ID" value="MBB4956878.1"/>
    <property type="molecule type" value="Genomic_DNA"/>
</dbReference>
<feature type="region of interest" description="Disordered" evidence="2">
    <location>
        <begin position="1"/>
        <end position="20"/>
    </location>
</feature>
<proteinExistence type="inferred from homology"/>
<comment type="caution">
    <text evidence="4">The sequence shown here is derived from an EMBL/GenBank/DDBJ whole genome shotgun (WGS) entry which is preliminary data.</text>
</comment>
<evidence type="ECO:0000256" key="1">
    <source>
        <dbReference type="ARBA" id="ARBA00008791"/>
    </source>
</evidence>
<reference evidence="4 5" key="1">
    <citation type="submission" date="2020-08" db="EMBL/GenBank/DDBJ databases">
        <title>Sequencing the genomes of 1000 actinobacteria strains.</title>
        <authorList>
            <person name="Klenk H.-P."/>
        </authorList>
    </citation>
    <scope>NUCLEOTIDE SEQUENCE [LARGE SCALE GENOMIC DNA]</scope>
    <source>
        <strain evidence="4 5">DSM 45886</strain>
    </source>
</reference>
<feature type="domain" description="UspA" evidence="3">
    <location>
        <begin position="172"/>
        <end position="305"/>
    </location>
</feature>
<comment type="similarity">
    <text evidence="1">Belongs to the universal stress protein A family.</text>
</comment>
<evidence type="ECO:0000313" key="4">
    <source>
        <dbReference type="EMBL" id="MBB4956878.1"/>
    </source>
</evidence>
<name>A0A7W7SL98_9ACTN</name>
<dbReference type="Pfam" id="PF00582">
    <property type="entry name" value="Usp"/>
    <property type="match status" value="2"/>
</dbReference>
<protein>
    <submittedName>
        <fullName evidence="4">Nucleotide-binding universal stress UspA family protein</fullName>
    </submittedName>
</protein>
<feature type="domain" description="UspA" evidence="3">
    <location>
        <begin position="20"/>
        <end position="160"/>
    </location>
</feature>